<proteinExistence type="predicted"/>
<evidence type="ECO:0000256" key="2">
    <source>
        <dbReference type="ARBA" id="ARBA00022840"/>
    </source>
</evidence>
<dbReference type="Gene3D" id="3.40.50.300">
    <property type="entry name" value="P-loop containing nucleotide triphosphate hydrolases"/>
    <property type="match status" value="1"/>
</dbReference>
<dbReference type="InterPro" id="IPR050445">
    <property type="entry name" value="Bact_polysacc_biosynth/exp"/>
</dbReference>
<organism evidence="3 4">
    <name type="scientific">Sphingomonas lutea</name>
    <dbReference type="NCBI Taxonomy" id="1045317"/>
    <lineage>
        <taxon>Bacteria</taxon>
        <taxon>Pseudomonadati</taxon>
        <taxon>Pseudomonadota</taxon>
        <taxon>Alphaproteobacteria</taxon>
        <taxon>Sphingomonadales</taxon>
        <taxon>Sphingomonadaceae</taxon>
        <taxon>Sphingomonas</taxon>
    </lineage>
</organism>
<accession>A0A7G9SGZ3</accession>
<evidence type="ECO:0000313" key="3">
    <source>
        <dbReference type="EMBL" id="QNN67118.1"/>
    </source>
</evidence>
<dbReference type="InterPro" id="IPR005702">
    <property type="entry name" value="Wzc-like_C"/>
</dbReference>
<gene>
    <name evidence="3" type="ORF">H9L13_10865</name>
</gene>
<evidence type="ECO:0000256" key="1">
    <source>
        <dbReference type="ARBA" id="ARBA00022741"/>
    </source>
</evidence>
<dbReference type="GO" id="GO:0016301">
    <property type="term" value="F:kinase activity"/>
    <property type="evidence" value="ECO:0007669"/>
    <property type="project" value="UniProtKB-KW"/>
</dbReference>
<keyword evidence="3" id="KW-0808">Transferase</keyword>
<keyword evidence="1" id="KW-0547">Nucleotide-binding</keyword>
<keyword evidence="4" id="KW-1185">Reference proteome</keyword>
<dbReference type="SUPFAM" id="SSF52540">
    <property type="entry name" value="P-loop containing nucleoside triphosphate hydrolases"/>
    <property type="match status" value="1"/>
</dbReference>
<reference evidence="3 4" key="1">
    <citation type="submission" date="2020-08" db="EMBL/GenBank/DDBJ databases">
        <title>Genome sequence of Sphingomonas lutea KCTC 23642T.</title>
        <authorList>
            <person name="Hyun D.-W."/>
            <person name="Bae J.-W."/>
        </authorList>
    </citation>
    <scope>NUCLEOTIDE SEQUENCE [LARGE SCALE GENOMIC DNA]</scope>
    <source>
        <strain evidence="3 4">KCTC 23642</strain>
    </source>
</reference>
<protein>
    <submittedName>
        <fullName evidence="3">CpsD/CapB family tyrosine-protein kinase</fullName>
    </submittedName>
</protein>
<dbReference type="AlphaFoldDB" id="A0A7G9SGZ3"/>
<dbReference type="EMBL" id="CP060718">
    <property type="protein sequence ID" value="QNN67118.1"/>
    <property type="molecule type" value="Genomic_DNA"/>
</dbReference>
<evidence type="ECO:0000313" key="4">
    <source>
        <dbReference type="Proteomes" id="UP000515971"/>
    </source>
</evidence>
<name>A0A7G9SGZ3_9SPHN</name>
<keyword evidence="2" id="KW-0067">ATP-binding</keyword>
<dbReference type="PANTHER" id="PTHR32309:SF31">
    <property type="entry name" value="CAPSULAR EXOPOLYSACCHARIDE FAMILY"/>
    <property type="match status" value="1"/>
</dbReference>
<sequence>MAASQGALLTVTGGDASSPDQAAVASDWRLNSRNIVAKGDHLLDHGIYALDHKDPRARPFILLRSQVLNALEKLEGRVLAVTSASALNGKSHVAANLACAISRVRETALVDLHLRRPVIGTRFGLPAVDGIRSYLEGSNDLGQLSFRLQDERLAIHAAGTASEDSSDLLLSPRFGKFFSTLHAGPEEAICIIDTPPVLESDDMLLISKQVDGVLFVIEEGKTTKSELVESFRLLNGTPVVGTLLNKAIKPFGGIHG</sequence>
<dbReference type="PANTHER" id="PTHR32309">
    <property type="entry name" value="TYROSINE-PROTEIN KINASE"/>
    <property type="match status" value="1"/>
</dbReference>
<dbReference type="KEGG" id="slut:H9L13_10865"/>
<dbReference type="CDD" id="cd05387">
    <property type="entry name" value="BY-kinase"/>
    <property type="match status" value="1"/>
</dbReference>
<dbReference type="InterPro" id="IPR027417">
    <property type="entry name" value="P-loop_NTPase"/>
</dbReference>
<dbReference type="Proteomes" id="UP000515971">
    <property type="component" value="Chromosome"/>
</dbReference>
<keyword evidence="3" id="KW-0418">Kinase</keyword>
<dbReference type="RefSeq" id="WP_187537710.1">
    <property type="nucleotide sequence ID" value="NZ_BAABJT010000001.1"/>
</dbReference>